<name>A0ABU1TKX3_9FLAO</name>
<comment type="caution">
    <text evidence="1">The sequence shown here is derived from an EMBL/GenBank/DDBJ whole genome shotgun (WGS) entry which is preliminary data.</text>
</comment>
<dbReference type="RefSeq" id="WP_310024315.1">
    <property type="nucleotide sequence ID" value="NZ_JAVDVI010000002.1"/>
</dbReference>
<evidence type="ECO:0000313" key="2">
    <source>
        <dbReference type="Proteomes" id="UP001255185"/>
    </source>
</evidence>
<sequence>MKNNILNTSLQLDQWIIDHSDYLTNDNLTSMLALSQLCAITTGSFTKSTAHLKLLISGANSLDFSSGTLISGILSAIFVTEHGTEKQKIDAVDYLTILSEVNPDAMTINAAVLKAVFKENCVETWPVEIHQIPLFEIDISAMIGHTLTQTEILSMFGAREIAADFIFRTKIEGMAIHTMRIYDLTTAMRCLRALKYIKQDKNLVSRIGADYIFQQQCYDGSFGDFDTALSVIEDSAKNAEIRMAIKLDVAFQMMWTLFEISDSTHNLMQHLQTHTLAILQQNKNASYAE</sequence>
<organism evidence="1 2">
    <name type="scientific">Flavobacterium arsenatis</name>
    <dbReference type="NCBI Taxonomy" id="1484332"/>
    <lineage>
        <taxon>Bacteria</taxon>
        <taxon>Pseudomonadati</taxon>
        <taxon>Bacteroidota</taxon>
        <taxon>Flavobacteriia</taxon>
        <taxon>Flavobacteriales</taxon>
        <taxon>Flavobacteriaceae</taxon>
        <taxon>Flavobacterium</taxon>
    </lineage>
</organism>
<accession>A0ABU1TKX3</accession>
<proteinExistence type="predicted"/>
<reference evidence="1 2" key="1">
    <citation type="submission" date="2023-07" db="EMBL/GenBank/DDBJ databases">
        <title>Sorghum-associated microbial communities from plants grown in Nebraska, USA.</title>
        <authorList>
            <person name="Schachtman D."/>
        </authorList>
    </citation>
    <scope>NUCLEOTIDE SEQUENCE [LARGE SCALE GENOMIC DNA]</scope>
    <source>
        <strain evidence="1 2">3773</strain>
    </source>
</reference>
<keyword evidence="2" id="KW-1185">Reference proteome</keyword>
<evidence type="ECO:0000313" key="1">
    <source>
        <dbReference type="EMBL" id="MDR6966634.1"/>
    </source>
</evidence>
<dbReference type="EMBL" id="JAVDVI010000002">
    <property type="protein sequence ID" value="MDR6966634.1"/>
    <property type="molecule type" value="Genomic_DNA"/>
</dbReference>
<protein>
    <submittedName>
        <fullName evidence="1">Uncharacterized protein</fullName>
    </submittedName>
</protein>
<dbReference type="Proteomes" id="UP001255185">
    <property type="component" value="Unassembled WGS sequence"/>
</dbReference>
<gene>
    <name evidence="1" type="ORF">J2X31_000632</name>
</gene>